<dbReference type="InterPro" id="IPR000644">
    <property type="entry name" value="CBS_dom"/>
</dbReference>
<dbReference type="Proteomes" id="UP000239462">
    <property type="component" value="Chromosome"/>
</dbReference>
<dbReference type="RefSeq" id="WP_104838347.1">
    <property type="nucleotide sequence ID" value="NZ_CP026606.1"/>
</dbReference>
<dbReference type="CDD" id="cd17779">
    <property type="entry name" value="CBS_archAMPK_gamma-repeat1"/>
    <property type="match status" value="1"/>
</dbReference>
<reference evidence="8" key="1">
    <citation type="journal article" date="2018" name="Genome Announc.">
        <title>Complete Genome Sequence of the Methanococcus maripaludis Type Strain JJ (DSM 2067), a Model for Selenoprotein Synthesis in Archaea.</title>
        <authorList>
            <person name="Poehlein A."/>
            <person name="Heym D."/>
            <person name="Quitzke V."/>
            <person name="Fersch J."/>
            <person name="Daniel R."/>
            <person name="Rother M."/>
        </authorList>
    </citation>
    <scope>NUCLEOTIDE SEQUENCE [LARGE SCALE GENOMIC DNA]</scope>
    <source>
        <strain evidence="8">DSM 2067</strain>
    </source>
</reference>
<keyword evidence="1" id="KW-0677">Repeat</keyword>
<feature type="domain" description="CBS" evidence="4">
    <location>
        <begin position="88"/>
        <end position="144"/>
    </location>
</feature>
<dbReference type="GeneID" id="36102677"/>
<dbReference type="InterPro" id="IPR051257">
    <property type="entry name" value="Diverse_CBS-Domain"/>
</dbReference>
<dbReference type="KEGG" id="mmad:MMJJ_15930"/>
<dbReference type="PROSITE" id="PS51371">
    <property type="entry name" value="CBS"/>
    <property type="match status" value="4"/>
</dbReference>
<evidence type="ECO:0000313" key="6">
    <source>
        <dbReference type="EMBL" id="MBA2863476.1"/>
    </source>
</evidence>
<dbReference type="InterPro" id="IPR046342">
    <property type="entry name" value="CBS_dom_sf"/>
</dbReference>
<organism evidence="5 8">
    <name type="scientific">Methanococcus maripaludis</name>
    <name type="common">Methanococcus deltae</name>
    <dbReference type="NCBI Taxonomy" id="39152"/>
    <lineage>
        <taxon>Archaea</taxon>
        <taxon>Methanobacteriati</taxon>
        <taxon>Methanobacteriota</taxon>
        <taxon>Methanomada group</taxon>
        <taxon>Methanococci</taxon>
        <taxon>Methanococcales</taxon>
        <taxon>Methanococcaceae</taxon>
        <taxon>Methanococcus</taxon>
    </lineage>
</organism>
<gene>
    <name evidence="5" type="primary">guaB_6</name>
    <name evidence="6" type="ORF">HNP94_000476</name>
    <name evidence="7" type="ORF">HNP96_000541</name>
    <name evidence="5" type="ORF">MMJJ_15930</name>
</gene>
<dbReference type="SMART" id="SM00116">
    <property type="entry name" value="CBS"/>
    <property type="match status" value="4"/>
</dbReference>
<dbReference type="EMBL" id="CP026606">
    <property type="protein sequence ID" value="AVB76964.1"/>
    <property type="molecule type" value="Genomic_DNA"/>
</dbReference>
<keyword evidence="2 3" id="KW-0129">CBS domain</keyword>
<evidence type="ECO:0000313" key="5">
    <source>
        <dbReference type="EMBL" id="AVB76964.1"/>
    </source>
</evidence>
<evidence type="ECO:0000313" key="8">
    <source>
        <dbReference type="Proteomes" id="UP000239462"/>
    </source>
</evidence>
<dbReference type="EC" id="1.1.1.205" evidence="5"/>
<evidence type="ECO:0000256" key="2">
    <source>
        <dbReference type="ARBA" id="ARBA00023122"/>
    </source>
</evidence>
<dbReference type="EMBL" id="JACHED010000001">
    <property type="protein sequence ID" value="MBB6496520.1"/>
    <property type="molecule type" value="Genomic_DNA"/>
</dbReference>
<feature type="domain" description="CBS" evidence="4">
    <location>
        <begin position="227"/>
        <end position="279"/>
    </location>
</feature>
<accession>A0A2L1CC95</accession>
<evidence type="ECO:0000313" key="10">
    <source>
        <dbReference type="Proteomes" id="UP000590564"/>
    </source>
</evidence>
<evidence type="ECO:0000256" key="3">
    <source>
        <dbReference type="PROSITE-ProRule" id="PRU00703"/>
    </source>
</evidence>
<reference evidence="5" key="2">
    <citation type="submission" date="2018-02" db="EMBL/GenBank/DDBJ databases">
        <title>Complete genome sequence of the Methanococcus maripaludis type strain JJ (DSM 2067), a model for selenoprotein synthesis in Archaea.</title>
        <authorList>
            <person name="Poehlein A."/>
            <person name="Heym D."/>
            <person name="Quitzke V."/>
            <person name="Fersch J."/>
            <person name="Daniel R."/>
            <person name="Rother M."/>
        </authorList>
    </citation>
    <scope>NUCLEOTIDE SEQUENCE [LARGE SCALE GENOMIC DNA]</scope>
    <source>
        <strain evidence="5">DSM 2067</strain>
    </source>
</reference>
<keyword evidence="5" id="KW-0560">Oxidoreductase</keyword>
<feature type="domain" description="CBS" evidence="4">
    <location>
        <begin position="8"/>
        <end position="65"/>
    </location>
</feature>
<dbReference type="SUPFAM" id="SSF54631">
    <property type="entry name" value="CBS-domain pair"/>
    <property type="match status" value="2"/>
</dbReference>
<reference evidence="7 10" key="3">
    <citation type="submission" date="2020-08" db="EMBL/GenBank/DDBJ databases">
        <title>Genomic Encyclopedia of Type Strains, Phase IV (KMG-V): Genome sequencing to study the core and pangenomes of soil and plant-associated prokaryotes.</title>
        <authorList>
            <person name="Whitman W."/>
        </authorList>
    </citation>
    <scope>NUCLEOTIDE SEQUENCE [LARGE SCALE GENOMIC DNA]</scope>
    <source>
        <strain evidence="6 9">C13</strain>
        <strain evidence="7 10">D1</strain>
    </source>
</reference>
<dbReference type="Proteomes" id="UP000590564">
    <property type="component" value="Unassembled WGS sequence"/>
</dbReference>
<dbReference type="Pfam" id="PF00571">
    <property type="entry name" value="CBS"/>
    <property type="match status" value="4"/>
</dbReference>
<dbReference type="PANTHER" id="PTHR43080">
    <property type="entry name" value="CBS DOMAIN-CONTAINING PROTEIN CBSX3, MITOCHONDRIAL"/>
    <property type="match status" value="1"/>
</dbReference>
<dbReference type="Gene3D" id="3.10.580.10">
    <property type="entry name" value="CBS-domain"/>
    <property type="match status" value="2"/>
</dbReference>
<proteinExistence type="predicted"/>
<dbReference type="AlphaFoldDB" id="A0A2L1CC95"/>
<evidence type="ECO:0000313" key="7">
    <source>
        <dbReference type="EMBL" id="MBB6496520.1"/>
    </source>
</evidence>
<evidence type="ECO:0000313" key="9">
    <source>
        <dbReference type="Proteomes" id="UP000567099"/>
    </source>
</evidence>
<dbReference type="Proteomes" id="UP000567099">
    <property type="component" value="Unassembled WGS sequence"/>
</dbReference>
<dbReference type="EMBL" id="JACDUO010000001">
    <property type="protein sequence ID" value="MBA2863476.1"/>
    <property type="molecule type" value="Genomic_DNA"/>
</dbReference>
<protein>
    <submittedName>
        <fullName evidence="6">CBS domain-containing protein</fullName>
    </submittedName>
    <submittedName>
        <fullName evidence="5">Inosine-5'-monophosphate dehydrogenase</fullName>
        <ecNumber evidence="5">1.1.1.205</ecNumber>
    </submittedName>
</protein>
<evidence type="ECO:0000256" key="1">
    <source>
        <dbReference type="ARBA" id="ARBA00022737"/>
    </source>
</evidence>
<feature type="domain" description="CBS" evidence="4">
    <location>
        <begin position="152"/>
        <end position="207"/>
    </location>
</feature>
<evidence type="ECO:0000259" key="4">
    <source>
        <dbReference type="PROSITE" id="PS51371"/>
    </source>
</evidence>
<sequence>MKIKTIVGEKKVEKVYPTTKIIEALTMMDKENVRRICVADPGTGRVEGILTNMDIVDFLGGGSKYNLVKFKHNHNMLSAINEPVKEIMTDNVVLIKENAELNEVIDLYVEKKIGGMPVIDKSGVLITTINERDVIKYLKDQVDEKLLVKDCMTENVVSATPGERLKDVARTMLRNGFRRLPVVSEEKLVGIITSTDFVKLFGSDWAFNHMKTGNIREITNVRIQDIMKTDIVSVTSDIKLIDAIKKMNELNIGVLPVVDGEKLIGLITEKDIVKCIYKK</sequence>
<dbReference type="CDD" id="cd04631">
    <property type="entry name" value="CBS_archAMPK_gamma-repeat2"/>
    <property type="match status" value="1"/>
</dbReference>
<name>A0A2L1CC95_METMI</name>
<dbReference type="PANTHER" id="PTHR43080:SF2">
    <property type="entry name" value="CBS DOMAIN-CONTAINING PROTEIN"/>
    <property type="match status" value="1"/>
</dbReference>
<dbReference type="GO" id="GO:0003938">
    <property type="term" value="F:IMP dehydrogenase activity"/>
    <property type="evidence" value="ECO:0007669"/>
    <property type="project" value="UniProtKB-EC"/>
</dbReference>